<proteinExistence type="inferred from homology"/>
<keyword evidence="14" id="KW-0560">Oxidoreductase</keyword>
<keyword evidence="10" id="KW-0479">Metal-binding</keyword>
<evidence type="ECO:0000256" key="7">
    <source>
        <dbReference type="ARBA" id="ARBA00022676"/>
    </source>
</evidence>
<keyword evidence="7" id="KW-0328">Glycosyltransferase</keyword>
<dbReference type="PANTHER" id="PTHR46025:SF3">
    <property type="entry name" value="XYLOSYLTRANSFERASE OXT"/>
    <property type="match status" value="1"/>
</dbReference>
<dbReference type="Pfam" id="PF07847">
    <property type="entry name" value="PCO_ADO"/>
    <property type="match status" value="1"/>
</dbReference>
<evidence type="ECO:0000256" key="19">
    <source>
        <dbReference type="ARBA" id="ARBA00023180"/>
    </source>
</evidence>
<dbReference type="AlphaFoldDB" id="A0A915DZY9"/>
<keyword evidence="24" id="KW-1185">Reference proteome</keyword>
<evidence type="ECO:0000256" key="6">
    <source>
        <dbReference type="ARBA" id="ARBA00011972"/>
    </source>
</evidence>
<keyword evidence="19" id="KW-0325">Glycoprotein</keyword>
<evidence type="ECO:0000256" key="16">
    <source>
        <dbReference type="ARBA" id="ARBA00023034"/>
    </source>
</evidence>
<dbReference type="Pfam" id="PF02485">
    <property type="entry name" value="Branch"/>
    <property type="match status" value="1"/>
</dbReference>
<dbReference type="GO" id="GO:0015012">
    <property type="term" value="P:heparan sulfate proteoglycan biosynthetic process"/>
    <property type="evidence" value="ECO:0007669"/>
    <property type="project" value="TreeGrafter"/>
</dbReference>
<evidence type="ECO:0000256" key="5">
    <source>
        <dbReference type="ARBA" id="ARBA00010195"/>
    </source>
</evidence>
<evidence type="ECO:0000256" key="4">
    <source>
        <dbReference type="ARBA" id="ARBA00005093"/>
    </source>
</evidence>
<dbReference type="GO" id="GO:0005789">
    <property type="term" value="C:endoplasmic reticulum membrane"/>
    <property type="evidence" value="ECO:0007669"/>
    <property type="project" value="UniProtKB-SubCell"/>
</dbReference>
<dbReference type="CDD" id="cd20289">
    <property type="entry name" value="cupin_ADO"/>
    <property type="match status" value="1"/>
</dbReference>
<evidence type="ECO:0000256" key="17">
    <source>
        <dbReference type="ARBA" id="ARBA00023136"/>
    </source>
</evidence>
<dbReference type="Pfam" id="PF01822">
    <property type="entry name" value="WSC"/>
    <property type="match status" value="1"/>
</dbReference>
<comment type="catalytic activity">
    <reaction evidence="21">
        <text>UDP-alpha-D-xylose + L-seryl-[protein] = 3-O-(beta-D-xylosyl)-L-seryl-[protein] + UDP + H(+)</text>
        <dbReference type="Rhea" id="RHEA:50192"/>
        <dbReference type="Rhea" id="RHEA-COMP:9863"/>
        <dbReference type="Rhea" id="RHEA-COMP:12567"/>
        <dbReference type="ChEBI" id="CHEBI:15378"/>
        <dbReference type="ChEBI" id="CHEBI:29999"/>
        <dbReference type="ChEBI" id="CHEBI:57632"/>
        <dbReference type="ChEBI" id="CHEBI:58223"/>
        <dbReference type="ChEBI" id="CHEBI:132085"/>
        <dbReference type="EC" id="2.4.2.26"/>
    </reaction>
</comment>
<keyword evidence="12" id="KW-0735">Signal-anchor</keyword>
<dbReference type="SUPFAM" id="SSF51182">
    <property type="entry name" value="RmlC-like cupins"/>
    <property type="match status" value="1"/>
</dbReference>
<evidence type="ECO:0000256" key="12">
    <source>
        <dbReference type="ARBA" id="ARBA00022968"/>
    </source>
</evidence>
<dbReference type="WBParaSite" id="jg25237">
    <property type="protein sequence ID" value="jg25237"/>
    <property type="gene ID" value="jg25237"/>
</dbReference>
<comment type="similarity">
    <text evidence="5">Belongs to the glycosyltransferase 14 family. XylT subfamily.</text>
</comment>
<dbReference type="GO" id="GO:0050650">
    <property type="term" value="P:chondroitin sulfate proteoglycan biosynthetic process"/>
    <property type="evidence" value="ECO:0007669"/>
    <property type="project" value="TreeGrafter"/>
</dbReference>
<evidence type="ECO:0000256" key="15">
    <source>
        <dbReference type="ARBA" id="ARBA00023004"/>
    </source>
</evidence>
<evidence type="ECO:0000256" key="13">
    <source>
        <dbReference type="ARBA" id="ARBA00022989"/>
    </source>
</evidence>
<organism evidence="24 25">
    <name type="scientific">Ditylenchus dipsaci</name>
    <dbReference type="NCBI Taxonomy" id="166011"/>
    <lineage>
        <taxon>Eukaryota</taxon>
        <taxon>Metazoa</taxon>
        <taxon>Ecdysozoa</taxon>
        <taxon>Nematoda</taxon>
        <taxon>Chromadorea</taxon>
        <taxon>Rhabditida</taxon>
        <taxon>Tylenchina</taxon>
        <taxon>Tylenchomorpha</taxon>
        <taxon>Sphaerularioidea</taxon>
        <taxon>Anguinidae</taxon>
        <taxon>Anguininae</taxon>
        <taxon>Ditylenchus</taxon>
    </lineage>
</organism>
<dbReference type="Proteomes" id="UP000887574">
    <property type="component" value="Unplaced"/>
</dbReference>
<protein>
    <recommendedName>
        <fullName evidence="6">protein xylosyltransferase</fullName>
        <ecNumber evidence="6">2.4.2.26</ecNumber>
    </recommendedName>
    <alternativeName>
        <fullName evidence="20">Peptide O-xylosyltransferase</fullName>
    </alternativeName>
</protein>
<feature type="transmembrane region" description="Helical" evidence="22">
    <location>
        <begin position="20"/>
        <end position="40"/>
    </location>
</feature>
<evidence type="ECO:0000256" key="22">
    <source>
        <dbReference type="SAM" id="Phobius"/>
    </source>
</evidence>
<keyword evidence="16" id="KW-0333">Golgi apparatus</keyword>
<keyword evidence="8" id="KW-0808">Transferase</keyword>
<evidence type="ECO:0000259" key="23">
    <source>
        <dbReference type="PROSITE" id="PS51212"/>
    </source>
</evidence>
<evidence type="ECO:0000256" key="18">
    <source>
        <dbReference type="ARBA" id="ARBA00023157"/>
    </source>
</evidence>
<evidence type="ECO:0000256" key="20">
    <source>
        <dbReference type="ARBA" id="ARBA00042865"/>
    </source>
</evidence>
<feature type="domain" description="WSC" evidence="23">
    <location>
        <begin position="127"/>
        <end position="223"/>
    </location>
</feature>
<dbReference type="GO" id="GO:0030158">
    <property type="term" value="F:protein xylosyltransferase activity"/>
    <property type="evidence" value="ECO:0007669"/>
    <property type="project" value="UniProtKB-EC"/>
</dbReference>
<evidence type="ECO:0000256" key="3">
    <source>
        <dbReference type="ARBA" id="ARBA00004840"/>
    </source>
</evidence>
<keyword evidence="11" id="KW-0256">Endoplasmic reticulum</keyword>
<dbReference type="InterPro" id="IPR043538">
    <property type="entry name" value="XYLT"/>
</dbReference>
<keyword evidence="18" id="KW-1015">Disulfide bond</keyword>
<dbReference type="SMART" id="SM00321">
    <property type="entry name" value="WSC"/>
    <property type="match status" value="1"/>
</dbReference>
<dbReference type="InterPro" id="IPR012864">
    <property type="entry name" value="PCO/ADO"/>
</dbReference>
<evidence type="ECO:0000256" key="11">
    <source>
        <dbReference type="ARBA" id="ARBA00022824"/>
    </source>
</evidence>
<sequence length="994" mass="113140">MFATDLFTKLYSFALHRNKLVFLGVVATTFFVFNIVLILHCLNPTVNQKSYSLTQQKLLPNTEGSRVHQCSNTFTNDALAISAFDRMKSEMCREKLGKFLCSLKENLGWPVEKINNTCAASFDPSKVYSHIGCFIDDVNSRLLDGFKYEFKEHNSMEKCVQACLRAGFVYAGLEYSTECFCGNTIENGQDQEIDNKHCQTYLCPNLSASYCGGFNAISVYSTGVIATPKQMPKFVPLPAQVQSGNEANLNSVRILFVLQLNGRNSRQVKRLLKMIYRPNHLYYVHVDARQEYMFNEMVEVQKVLEKAGAKNFHVAKQRLSTIWGGSSFRHALLSLDELEYNLFRNMGMNFLSSHGYNTANFLKKQGFNYYFMECEQRMWRIGSKRDYPHNMRLDGGSDWVIVHRDLALFSISNETLPQQVRISFSTILLPLEGFFHTLALNSHFCTKVIYKNLRLTNWKRKQGCRCATLKNIVDWCGCSPLAIHSNEGRFDVQKCQDRTQFFGRKFDALVDIDSISAAERQVLRFKKHDLPASDSFNSTWLNFFRLQEDIDHPNQNLYAYWARLLFSKVIEGSKSVKNTCFYKSLREIFAYKASAGNEVLVGLVLQLSCGLYMEILLQRNNSGSIALESPLIHSHGFDYKLEDISYGSGLDLKEEIFRDFTALVDVNRGKLTVLWHWDRVEGHQSGEKTTINSTSPQVVVHLLDASGRLTQEQIVEPYDSINYSQFVDFETANFTNNQPGIWTAKIYFSTNMLAEIEFPVFPALDLERSSLDDADEEIFKKLITRFYNTKNMFDLKELLLRLAPLTAKLNPSSSSGSNIIQDLKALVGMVTQSTFHKFATLPDPVPFKSRLRAPIYFLPVHETADYESSIVGFRCAGDKIPLHNHPNMFGFVKAIRGKILVSSFSWMHPNDEDVLVNEKRNDFKCVGRRPVKCEGSLLLSVSDQPDEAVAVLGPLQGNIHSVQAVEDGAAFFDLLVPGTKSLYAIITPMKFRIQ</sequence>
<dbReference type="EC" id="2.4.2.26" evidence="6"/>
<reference evidence="25" key="1">
    <citation type="submission" date="2022-11" db="UniProtKB">
        <authorList>
            <consortium name="WormBaseParasite"/>
        </authorList>
    </citation>
    <scope>IDENTIFICATION</scope>
</reference>
<dbReference type="PROSITE" id="PS51212">
    <property type="entry name" value="WSC"/>
    <property type="match status" value="1"/>
</dbReference>
<dbReference type="InterPro" id="IPR003406">
    <property type="entry name" value="Glyco_trans_14"/>
</dbReference>
<keyword evidence="15" id="KW-0408">Iron</keyword>
<accession>A0A915DZY9</accession>
<evidence type="ECO:0000256" key="21">
    <source>
        <dbReference type="ARBA" id="ARBA00047847"/>
    </source>
</evidence>
<evidence type="ECO:0000256" key="1">
    <source>
        <dbReference type="ARBA" id="ARBA00004323"/>
    </source>
</evidence>
<dbReference type="GO" id="GO:0000139">
    <property type="term" value="C:Golgi membrane"/>
    <property type="evidence" value="ECO:0007669"/>
    <property type="project" value="UniProtKB-SubCell"/>
</dbReference>
<comment type="pathway">
    <text evidence="3">Glycan metabolism; chondroitin sulfate biosynthesis.</text>
</comment>
<evidence type="ECO:0000256" key="2">
    <source>
        <dbReference type="ARBA" id="ARBA00004648"/>
    </source>
</evidence>
<comment type="pathway">
    <text evidence="4">Glycan metabolism; heparan sulfate biosynthesis.</text>
</comment>
<evidence type="ECO:0000256" key="9">
    <source>
        <dbReference type="ARBA" id="ARBA00022692"/>
    </source>
</evidence>
<dbReference type="PANTHER" id="PTHR46025">
    <property type="entry name" value="XYLOSYLTRANSFERASE OXT"/>
    <property type="match status" value="1"/>
</dbReference>
<dbReference type="InterPro" id="IPR014710">
    <property type="entry name" value="RmlC-like_jellyroll"/>
</dbReference>
<evidence type="ECO:0000256" key="8">
    <source>
        <dbReference type="ARBA" id="ARBA00022679"/>
    </source>
</evidence>
<keyword evidence="17 22" id="KW-0472">Membrane</keyword>
<keyword evidence="13 22" id="KW-1133">Transmembrane helix</keyword>
<evidence type="ECO:0000256" key="14">
    <source>
        <dbReference type="ARBA" id="ARBA00023002"/>
    </source>
</evidence>
<evidence type="ECO:0000256" key="10">
    <source>
        <dbReference type="ARBA" id="ARBA00022723"/>
    </source>
</evidence>
<dbReference type="Gene3D" id="2.60.120.10">
    <property type="entry name" value="Jelly Rolls"/>
    <property type="match status" value="1"/>
</dbReference>
<dbReference type="GO" id="GO:0046872">
    <property type="term" value="F:metal ion binding"/>
    <property type="evidence" value="ECO:0007669"/>
    <property type="project" value="UniProtKB-KW"/>
</dbReference>
<keyword evidence="9 22" id="KW-0812">Transmembrane</keyword>
<dbReference type="InterPro" id="IPR002889">
    <property type="entry name" value="WSC_carb-bd"/>
</dbReference>
<name>A0A915DZY9_9BILA</name>
<evidence type="ECO:0000313" key="25">
    <source>
        <dbReference type="WBParaSite" id="jg25237"/>
    </source>
</evidence>
<evidence type="ECO:0000313" key="24">
    <source>
        <dbReference type="Proteomes" id="UP000887574"/>
    </source>
</evidence>
<dbReference type="InterPro" id="IPR011051">
    <property type="entry name" value="RmlC_Cupin_sf"/>
</dbReference>
<comment type="subcellular location">
    <subcellularLocation>
        <location evidence="2">Endoplasmic reticulum membrane</location>
        <topology evidence="2">Single-pass type II membrane protein</topology>
    </subcellularLocation>
    <subcellularLocation>
        <location evidence="1">Golgi apparatus membrane</location>
        <topology evidence="1">Single-pass type II membrane protein</topology>
    </subcellularLocation>
</comment>
<dbReference type="GO" id="GO:0016702">
    <property type="term" value="F:oxidoreductase activity, acting on single donors with incorporation of molecular oxygen, incorporation of two atoms of oxygen"/>
    <property type="evidence" value="ECO:0007669"/>
    <property type="project" value="InterPro"/>
</dbReference>